<name>A0A1J5E5Y4_9BACT</name>
<evidence type="ECO:0000256" key="1">
    <source>
        <dbReference type="ARBA" id="ARBA00008520"/>
    </source>
</evidence>
<sequence length="422" mass="48053">MKRILLFSVLLGLIFLFGCGKHPEKTSIVFAYGKASAVEIRVLNDLVKEFEGKNPSIAVILQELPSNPELQYKYYIQNVFEQKLHEPPDVFCLDLMLLSRLVEKVDWFSFIDWYFKDKAAFFPGAIEGCVYHRGICAIPWSVDGGVLYYRKDLLKKHGFSTPPKTFAELILQANTISSKEGCYGFIWTGKAGEDLSCTFLEFLWGNNGILVNGTEVLVDSLWGRESLQMMSDLINKHHISPQSVITMDEQSSINTFISGKAIFLRGWSHCRAAIFNNPSLKDKIGIAPMPCFNDTEKQSASCLQSEVLAINKHSIHEEEAWSLVEFLTSEYVQKKRAISINKNPSRRELYKDPQINGNMPISEFYPAFMQFQSRPNTSHYPEISRIMQGCIQNVLLQKLTTDESLKKATEDIRKVFREGSNL</sequence>
<evidence type="ECO:0000256" key="2">
    <source>
        <dbReference type="ARBA" id="ARBA00022448"/>
    </source>
</evidence>
<accession>A0A1J5E5Y4</accession>
<dbReference type="PROSITE" id="PS51257">
    <property type="entry name" value="PROKAR_LIPOPROTEIN"/>
    <property type="match status" value="1"/>
</dbReference>
<dbReference type="AlphaFoldDB" id="A0A1J5E5Y4"/>
<dbReference type="EMBL" id="MNYI01000152">
    <property type="protein sequence ID" value="OIP39335.1"/>
    <property type="molecule type" value="Genomic_DNA"/>
</dbReference>
<comment type="caution">
    <text evidence="4">The sequence shown here is derived from an EMBL/GenBank/DDBJ whole genome shotgun (WGS) entry which is preliminary data.</text>
</comment>
<dbReference type="Gene3D" id="3.40.190.10">
    <property type="entry name" value="Periplasmic binding protein-like II"/>
    <property type="match status" value="2"/>
</dbReference>
<dbReference type="STRING" id="1817895.AUJ95_05670"/>
<dbReference type="PANTHER" id="PTHR43649:SF34">
    <property type="entry name" value="ABC TRANSPORTER PERIPLASMIC-BINDING PROTEIN YCJN-RELATED"/>
    <property type="match status" value="1"/>
</dbReference>
<keyword evidence="3" id="KW-0732">Signal</keyword>
<protein>
    <recommendedName>
        <fullName evidence="6">ABC transporter substrate-binding protein</fullName>
    </recommendedName>
</protein>
<dbReference type="Pfam" id="PF01547">
    <property type="entry name" value="SBP_bac_1"/>
    <property type="match status" value="1"/>
</dbReference>
<comment type="similarity">
    <text evidence="1">Belongs to the bacterial solute-binding protein 1 family.</text>
</comment>
<evidence type="ECO:0000256" key="3">
    <source>
        <dbReference type="ARBA" id="ARBA00022729"/>
    </source>
</evidence>
<dbReference type="InterPro" id="IPR006059">
    <property type="entry name" value="SBP"/>
</dbReference>
<proteinExistence type="inferred from homology"/>
<evidence type="ECO:0000313" key="5">
    <source>
        <dbReference type="Proteomes" id="UP000183085"/>
    </source>
</evidence>
<reference evidence="4 5" key="1">
    <citation type="journal article" date="2016" name="Environ. Microbiol.">
        <title>Genomic resolution of a cold subsurface aquifer community provides metabolic insights for novel microbes adapted to high CO concentrations.</title>
        <authorList>
            <person name="Probst A.J."/>
            <person name="Castelle C.J."/>
            <person name="Singh A."/>
            <person name="Brown C.T."/>
            <person name="Anantharaman K."/>
            <person name="Sharon I."/>
            <person name="Hug L.A."/>
            <person name="Burstein D."/>
            <person name="Emerson J.B."/>
            <person name="Thomas B.C."/>
            <person name="Banfield J.F."/>
        </authorList>
    </citation>
    <scope>NUCLEOTIDE SEQUENCE [LARGE SCALE GENOMIC DNA]</scope>
    <source>
        <strain evidence="4">CG2_30_40_21</strain>
    </source>
</reference>
<gene>
    <name evidence="4" type="ORF">AUJ95_05670</name>
</gene>
<dbReference type="Proteomes" id="UP000183085">
    <property type="component" value="Unassembled WGS sequence"/>
</dbReference>
<organism evidence="4 5">
    <name type="scientific">Candidatus Desantisbacteria bacterium CG2_30_40_21</name>
    <dbReference type="NCBI Taxonomy" id="1817895"/>
    <lineage>
        <taxon>Bacteria</taxon>
        <taxon>Candidatus Desantisiibacteriota</taxon>
    </lineage>
</organism>
<evidence type="ECO:0008006" key="6">
    <source>
        <dbReference type="Google" id="ProtNLM"/>
    </source>
</evidence>
<dbReference type="SUPFAM" id="SSF53850">
    <property type="entry name" value="Periplasmic binding protein-like II"/>
    <property type="match status" value="1"/>
</dbReference>
<dbReference type="PANTHER" id="PTHR43649">
    <property type="entry name" value="ARABINOSE-BINDING PROTEIN-RELATED"/>
    <property type="match status" value="1"/>
</dbReference>
<evidence type="ECO:0000313" key="4">
    <source>
        <dbReference type="EMBL" id="OIP39335.1"/>
    </source>
</evidence>
<dbReference type="InterPro" id="IPR050490">
    <property type="entry name" value="Bact_solute-bd_prot1"/>
</dbReference>
<keyword evidence="2" id="KW-0813">Transport</keyword>